<dbReference type="Gene3D" id="3.40.630.30">
    <property type="match status" value="1"/>
</dbReference>
<dbReference type="PROSITE" id="PS51729">
    <property type="entry name" value="GNAT_YJDJ"/>
    <property type="match status" value="1"/>
</dbReference>
<dbReference type="PANTHER" id="PTHR31435">
    <property type="entry name" value="PROTEIN NATD1"/>
    <property type="match status" value="1"/>
</dbReference>
<gene>
    <name evidence="2" type="ORF">A3840_13505</name>
</gene>
<dbReference type="RefSeq" id="WP_067457706.1">
    <property type="nucleotide sequence ID" value="NZ_LVVY01000099.1"/>
</dbReference>
<protein>
    <submittedName>
        <fullName evidence="2">Acetyltransferase</fullName>
    </submittedName>
</protein>
<feature type="domain" description="N-acetyltransferase" evidence="1">
    <location>
        <begin position="11"/>
        <end position="98"/>
    </location>
</feature>
<evidence type="ECO:0000259" key="1">
    <source>
        <dbReference type="PROSITE" id="PS51729"/>
    </source>
</evidence>
<reference evidence="2 3" key="1">
    <citation type="submission" date="2016-03" db="EMBL/GenBank/DDBJ databases">
        <title>Genome sequencing of Devosia sp. S37.</title>
        <authorList>
            <person name="Mohd Nor M."/>
        </authorList>
    </citation>
    <scope>NUCLEOTIDE SEQUENCE [LARGE SCALE GENOMIC DNA]</scope>
    <source>
        <strain evidence="2 3">S37</strain>
    </source>
</reference>
<evidence type="ECO:0000313" key="3">
    <source>
        <dbReference type="Proteomes" id="UP000078389"/>
    </source>
</evidence>
<keyword evidence="3" id="KW-1185">Reference proteome</keyword>
<dbReference type="AlphaFoldDB" id="A0A178HUE5"/>
<dbReference type="CDD" id="cd04301">
    <property type="entry name" value="NAT_SF"/>
    <property type="match status" value="1"/>
</dbReference>
<dbReference type="OrthoDB" id="9800945at2"/>
<sequence>MADKDYQIIREEGPTRGRYVIHLAPGAEAEMTYRKQGDGPMIIDHTGVPPTYEGRGIALQLVKAAIADAREQDFKITPVCPYVVVQFRRHPEWADLLG</sequence>
<dbReference type="GO" id="GO:0016740">
    <property type="term" value="F:transferase activity"/>
    <property type="evidence" value="ECO:0007669"/>
    <property type="project" value="UniProtKB-KW"/>
</dbReference>
<dbReference type="Proteomes" id="UP000078389">
    <property type="component" value="Unassembled WGS sequence"/>
</dbReference>
<keyword evidence="2" id="KW-0808">Transferase</keyword>
<dbReference type="Pfam" id="PF14542">
    <property type="entry name" value="Acetyltransf_CG"/>
    <property type="match status" value="1"/>
</dbReference>
<dbReference type="InterPro" id="IPR045057">
    <property type="entry name" value="Gcn5-rel_NAT"/>
</dbReference>
<name>A0A178HUE5_9HYPH</name>
<comment type="caution">
    <text evidence="2">The sequence shown here is derived from an EMBL/GenBank/DDBJ whole genome shotgun (WGS) entry which is preliminary data.</text>
</comment>
<dbReference type="STRING" id="1770058.A3840_13505"/>
<dbReference type="EMBL" id="LVVY01000099">
    <property type="protein sequence ID" value="OAM76090.1"/>
    <property type="molecule type" value="Genomic_DNA"/>
</dbReference>
<dbReference type="SUPFAM" id="SSF55729">
    <property type="entry name" value="Acyl-CoA N-acyltransferases (Nat)"/>
    <property type="match status" value="1"/>
</dbReference>
<proteinExistence type="predicted"/>
<organism evidence="2 3">
    <name type="scientific">Devosia elaeis</name>
    <dbReference type="NCBI Taxonomy" id="1770058"/>
    <lineage>
        <taxon>Bacteria</taxon>
        <taxon>Pseudomonadati</taxon>
        <taxon>Pseudomonadota</taxon>
        <taxon>Alphaproteobacteria</taxon>
        <taxon>Hyphomicrobiales</taxon>
        <taxon>Devosiaceae</taxon>
        <taxon>Devosia</taxon>
    </lineage>
</organism>
<evidence type="ECO:0000313" key="2">
    <source>
        <dbReference type="EMBL" id="OAM76090.1"/>
    </source>
</evidence>
<dbReference type="InterPro" id="IPR031165">
    <property type="entry name" value="GNAT_YJDJ"/>
</dbReference>
<dbReference type="PANTHER" id="PTHR31435:SF10">
    <property type="entry name" value="BSR4717 PROTEIN"/>
    <property type="match status" value="1"/>
</dbReference>
<dbReference type="InterPro" id="IPR016181">
    <property type="entry name" value="Acyl_CoA_acyltransferase"/>
</dbReference>
<accession>A0A178HUE5</accession>